<proteinExistence type="predicted"/>
<dbReference type="HOGENOM" id="CLU_1199250_0_0_9"/>
<evidence type="ECO:0000256" key="1">
    <source>
        <dbReference type="ARBA" id="ARBA00004141"/>
    </source>
</evidence>
<feature type="transmembrane region" description="Helical" evidence="5">
    <location>
        <begin position="124"/>
        <end position="145"/>
    </location>
</feature>
<dbReference type="InterPro" id="IPR006419">
    <property type="entry name" value="NMN_transpt_PnuC"/>
</dbReference>
<evidence type="ECO:0000313" key="6">
    <source>
        <dbReference type="EMBL" id="CDM69527.1"/>
    </source>
</evidence>
<dbReference type="OrthoDB" id="2220363at2"/>
<keyword evidence="4 5" id="KW-0472">Membrane</keyword>
<evidence type="ECO:0000256" key="2">
    <source>
        <dbReference type="ARBA" id="ARBA00022692"/>
    </source>
</evidence>
<dbReference type="Pfam" id="PF04973">
    <property type="entry name" value="NMN_transporter"/>
    <property type="match status" value="1"/>
</dbReference>
<dbReference type="AlphaFoldDB" id="W6S5A3"/>
<dbReference type="Proteomes" id="UP000019426">
    <property type="component" value="Chromosome M2/40_rep1"/>
</dbReference>
<feature type="transmembrane region" description="Helical" evidence="5">
    <location>
        <begin position="151"/>
        <end position="169"/>
    </location>
</feature>
<name>W6S5A3_9CLOT</name>
<sequence length="232" mass="26427">MKKFNLFATLTKQEWILWISSIIIITIAFFIKSSGNYLTLVASLVGATSLIFIAKGMVIGQLLMLLFSVLYALISWDFCYYGEMITYLGMTAPMAVLSAIQWIKNPYEGEKGVVKTAKLSKKKVLCLIIMTVIVTWIFYYILLYFNTANMIFSTISIATSFLSAALTFLRSPLYALGYAANDIILIVLWVLATIENKDYLPMIICFIIFLINDFYGYISWRTMEKRQEKGVS</sequence>
<feature type="transmembrane region" description="Helical" evidence="5">
    <location>
        <begin position="176"/>
        <end position="194"/>
    </location>
</feature>
<dbReference type="EMBL" id="HG917868">
    <property type="protein sequence ID" value="CDM69527.1"/>
    <property type="molecule type" value="Genomic_DNA"/>
</dbReference>
<keyword evidence="7" id="KW-1185">Reference proteome</keyword>
<dbReference type="GO" id="GO:0034257">
    <property type="term" value="F:nicotinamide riboside transmembrane transporter activity"/>
    <property type="evidence" value="ECO:0007669"/>
    <property type="project" value="InterPro"/>
</dbReference>
<accession>W6S5A3</accession>
<dbReference type="PATRIC" id="fig|1216932.3.peg.2368"/>
<feature type="transmembrane region" description="Helical" evidence="5">
    <location>
        <begin position="200"/>
        <end position="220"/>
    </location>
</feature>
<evidence type="ECO:0000256" key="3">
    <source>
        <dbReference type="ARBA" id="ARBA00022989"/>
    </source>
</evidence>
<dbReference type="RefSeq" id="WP_044039328.1">
    <property type="nucleotide sequence ID" value="NZ_HG917868.1"/>
</dbReference>
<evidence type="ECO:0000313" key="7">
    <source>
        <dbReference type="Proteomes" id="UP000019426"/>
    </source>
</evidence>
<evidence type="ECO:0000256" key="5">
    <source>
        <dbReference type="SAM" id="Phobius"/>
    </source>
</evidence>
<organism evidence="6 7">
    <name type="scientific">Clostridium bornimense</name>
    <dbReference type="NCBI Taxonomy" id="1216932"/>
    <lineage>
        <taxon>Bacteria</taxon>
        <taxon>Bacillati</taxon>
        <taxon>Bacillota</taxon>
        <taxon>Clostridia</taxon>
        <taxon>Eubacteriales</taxon>
        <taxon>Clostridiaceae</taxon>
        <taxon>Clostridium</taxon>
    </lineage>
</organism>
<reference evidence="6 7" key="1">
    <citation type="submission" date="2013-11" db="EMBL/GenBank/DDBJ databases">
        <title>Complete genome sequence of Clostridum sp. M2/40.</title>
        <authorList>
            <person name="Wibberg D."/>
            <person name="Puehler A."/>
            <person name="Schlueter A."/>
        </authorList>
    </citation>
    <scope>NUCLEOTIDE SEQUENCE [LARGE SCALE GENOMIC DNA]</scope>
    <source>
        <strain evidence="7">M2/40</strain>
    </source>
</reference>
<keyword evidence="2 5" id="KW-0812">Transmembrane</keyword>
<dbReference type="STRING" id="1216932.CM240_2390"/>
<protein>
    <submittedName>
        <fullName evidence="6">Nicotinamide mononucleotide transporter PnuC</fullName>
    </submittedName>
</protein>
<evidence type="ECO:0000256" key="4">
    <source>
        <dbReference type="ARBA" id="ARBA00023136"/>
    </source>
</evidence>
<dbReference type="GO" id="GO:0016020">
    <property type="term" value="C:membrane"/>
    <property type="evidence" value="ECO:0007669"/>
    <property type="project" value="UniProtKB-SubCell"/>
</dbReference>
<gene>
    <name evidence="6" type="ORF">CM240_2390</name>
</gene>
<feature type="transmembrane region" description="Helical" evidence="5">
    <location>
        <begin position="84"/>
        <end position="103"/>
    </location>
</feature>
<dbReference type="KEGG" id="clt:CM240_2390"/>
<comment type="subcellular location">
    <subcellularLocation>
        <location evidence="1">Membrane</location>
        <topology evidence="1">Multi-pass membrane protein</topology>
    </subcellularLocation>
</comment>
<feature type="transmembrane region" description="Helical" evidence="5">
    <location>
        <begin position="15"/>
        <end position="31"/>
    </location>
</feature>
<dbReference type="eggNOG" id="COG3201">
    <property type="taxonomic scope" value="Bacteria"/>
</dbReference>
<dbReference type="NCBIfam" id="TIGR01528">
    <property type="entry name" value="NMN_trans_PnuC"/>
    <property type="match status" value="1"/>
</dbReference>
<keyword evidence="3 5" id="KW-1133">Transmembrane helix</keyword>